<dbReference type="Proteomes" id="UP000199071">
    <property type="component" value="Unassembled WGS sequence"/>
</dbReference>
<proteinExistence type="inferred from homology"/>
<comment type="similarity">
    <text evidence="1 5">Belongs to the antibiotic N-acetyltransferase family.</text>
</comment>
<dbReference type="GO" id="GO:0046353">
    <property type="term" value="F:aminoglycoside 3-N-acetyltransferase activity"/>
    <property type="evidence" value="ECO:0007669"/>
    <property type="project" value="UniProtKB-EC"/>
</dbReference>
<protein>
    <recommendedName>
        <fullName evidence="2 5">Aminoglycoside N(3)-acetyltransferase</fullName>
        <ecNumber evidence="5">2.3.1.-</ecNumber>
    </recommendedName>
</protein>
<dbReference type="PANTHER" id="PTHR11104">
    <property type="entry name" value="AMINOGLYCOSIDE N3-ACETYLTRANSFERASE"/>
    <property type="match status" value="1"/>
</dbReference>
<dbReference type="EC" id="2.3.1.-" evidence="5"/>
<reference evidence="6 7" key="1">
    <citation type="submission" date="2016-10" db="EMBL/GenBank/DDBJ databases">
        <authorList>
            <person name="de Groot N.N."/>
        </authorList>
    </citation>
    <scope>NUCLEOTIDE SEQUENCE [LARGE SCALE GENOMIC DNA]</scope>
    <source>
        <strain evidence="6 7">ATCC 35022</strain>
    </source>
</reference>
<dbReference type="InterPro" id="IPR028345">
    <property type="entry name" value="Antibiotic_NAT-like"/>
</dbReference>
<accession>A0A1G6B5Q9</accession>
<dbReference type="RefSeq" id="WP_090875537.1">
    <property type="nucleotide sequence ID" value="NZ_FMXQ01000002.1"/>
</dbReference>
<keyword evidence="4 5" id="KW-0012">Acyltransferase</keyword>
<evidence type="ECO:0000313" key="6">
    <source>
        <dbReference type="EMBL" id="SDB15998.1"/>
    </source>
</evidence>
<organism evidence="6 7">
    <name type="scientific">Bauldia litoralis</name>
    <dbReference type="NCBI Taxonomy" id="665467"/>
    <lineage>
        <taxon>Bacteria</taxon>
        <taxon>Pseudomonadati</taxon>
        <taxon>Pseudomonadota</taxon>
        <taxon>Alphaproteobacteria</taxon>
        <taxon>Hyphomicrobiales</taxon>
        <taxon>Kaistiaceae</taxon>
        <taxon>Bauldia</taxon>
    </lineage>
</organism>
<dbReference type="PANTHER" id="PTHR11104:SF0">
    <property type="entry name" value="SPBETA PROPHAGE-DERIVED AMINOGLYCOSIDE N(3')-ACETYLTRANSFERASE-LIKE PROTEIN YOKD"/>
    <property type="match status" value="1"/>
</dbReference>
<gene>
    <name evidence="6" type="ORF">SAMN02982931_01267</name>
</gene>
<keyword evidence="3 5" id="KW-0808">Transferase</keyword>
<evidence type="ECO:0000256" key="4">
    <source>
        <dbReference type="ARBA" id="ARBA00023315"/>
    </source>
</evidence>
<keyword evidence="7" id="KW-1185">Reference proteome</keyword>
<dbReference type="InterPro" id="IPR003679">
    <property type="entry name" value="Amioglycoside_AcTrfase"/>
</dbReference>
<evidence type="ECO:0000256" key="1">
    <source>
        <dbReference type="ARBA" id="ARBA00006383"/>
    </source>
</evidence>
<dbReference type="AlphaFoldDB" id="A0A1G6B5Q9"/>
<sequence length="267" mass="28614">MSDGLISSSALAADLVRLGVRPGEALMIHASLRAIGPVEGGAAGVIAALDTAVGPDGTLMMILGAVVAHEWVNQKPEAERAALLAEVAPYDPLTSPVLPEVGYLAEAFRIAPGTMVNDNPSGRFAARGARGAELLRNSPWDDYYGPDSPLDRLCQMGGRVLRLGASPDTTTVLHYAEYLADLPEKRRVRRHYRVMSPDGPETRSVESLDDENGIVAWDGEDYFALILKAYRETGRARTGKVGRADSELIDAADIVRFGAAWMSDNLA</sequence>
<evidence type="ECO:0000256" key="5">
    <source>
        <dbReference type="RuleBase" id="RU365031"/>
    </source>
</evidence>
<dbReference type="Pfam" id="PF02522">
    <property type="entry name" value="Antibiotic_NAT"/>
    <property type="match status" value="1"/>
</dbReference>
<dbReference type="SUPFAM" id="SSF110710">
    <property type="entry name" value="TTHA0583/YokD-like"/>
    <property type="match status" value="1"/>
</dbReference>
<dbReference type="GO" id="GO:0046677">
    <property type="term" value="P:response to antibiotic"/>
    <property type="evidence" value="ECO:0007669"/>
    <property type="project" value="UniProtKB-KW"/>
</dbReference>
<keyword evidence="5" id="KW-0046">Antibiotic resistance</keyword>
<comment type="catalytic activity">
    <reaction evidence="5">
        <text>a 2-deoxystreptamine antibiotic + acetyl-CoA = an N(3)-acetyl-2-deoxystreptamine antibiotic + CoA + H(+)</text>
        <dbReference type="Rhea" id="RHEA:12665"/>
        <dbReference type="ChEBI" id="CHEBI:15378"/>
        <dbReference type="ChEBI" id="CHEBI:57287"/>
        <dbReference type="ChEBI" id="CHEBI:57288"/>
        <dbReference type="ChEBI" id="CHEBI:57921"/>
        <dbReference type="ChEBI" id="CHEBI:77452"/>
        <dbReference type="EC" id="2.3.1.81"/>
    </reaction>
</comment>
<dbReference type="STRING" id="665467.SAMN02982931_01267"/>
<evidence type="ECO:0000313" key="7">
    <source>
        <dbReference type="Proteomes" id="UP000199071"/>
    </source>
</evidence>
<name>A0A1G6B5Q9_9HYPH</name>
<evidence type="ECO:0000256" key="3">
    <source>
        <dbReference type="ARBA" id="ARBA00022679"/>
    </source>
</evidence>
<dbReference type="OrthoDB" id="7330654at2"/>
<dbReference type="EMBL" id="FMXQ01000002">
    <property type="protein sequence ID" value="SDB15998.1"/>
    <property type="molecule type" value="Genomic_DNA"/>
</dbReference>
<evidence type="ECO:0000256" key="2">
    <source>
        <dbReference type="ARBA" id="ARBA00012882"/>
    </source>
</evidence>